<name>A0A0E9XM68_ANGAN</name>
<accession>A0A0E9XM68</accession>
<reference evidence="1" key="2">
    <citation type="journal article" date="2015" name="Fish Shellfish Immunol.">
        <title>Early steps in the European eel (Anguilla anguilla)-Vibrio vulnificus interaction in the gills: Role of the RtxA13 toxin.</title>
        <authorList>
            <person name="Callol A."/>
            <person name="Pajuelo D."/>
            <person name="Ebbesson L."/>
            <person name="Teles M."/>
            <person name="MacKenzie S."/>
            <person name="Amaro C."/>
        </authorList>
    </citation>
    <scope>NUCLEOTIDE SEQUENCE</scope>
</reference>
<reference evidence="1" key="1">
    <citation type="submission" date="2014-11" db="EMBL/GenBank/DDBJ databases">
        <authorList>
            <person name="Amaro Gonzalez C."/>
        </authorList>
    </citation>
    <scope>NUCLEOTIDE SEQUENCE</scope>
</reference>
<evidence type="ECO:0000313" key="1">
    <source>
        <dbReference type="EMBL" id="JAI03740.1"/>
    </source>
</evidence>
<sequence length="29" mass="3249">MIRGHCPLPVSLSGLPFQSFVTDQQFQTN</sequence>
<protein>
    <submittedName>
        <fullName evidence="1">Uncharacterized protein</fullName>
    </submittedName>
</protein>
<proteinExistence type="predicted"/>
<dbReference type="EMBL" id="GBXM01004838">
    <property type="protein sequence ID" value="JAI03740.1"/>
    <property type="molecule type" value="Transcribed_RNA"/>
</dbReference>
<dbReference type="AlphaFoldDB" id="A0A0E9XM68"/>
<organism evidence="1">
    <name type="scientific">Anguilla anguilla</name>
    <name type="common">European freshwater eel</name>
    <name type="synonym">Muraena anguilla</name>
    <dbReference type="NCBI Taxonomy" id="7936"/>
    <lineage>
        <taxon>Eukaryota</taxon>
        <taxon>Metazoa</taxon>
        <taxon>Chordata</taxon>
        <taxon>Craniata</taxon>
        <taxon>Vertebrata</taxon>
        <taxon>Euteleostomi</taxon>
        <taxon>Actinopterygii</taxon>
        <taxon>Neopterygii</taxon>
        <taxon>Teleostei</taxon>
        <taxon>Anguilliformes</taxon>
        <taxon>Anguillidae</taxon>
        <taxon>Anguilla</taxon>
    </lineage>
</organism>